<dbReference type="InterPro" id="IPR036570">
    <property type="entry name" value="HORMA_dom_sf"/>
</dbReference>
<dbReference type="Gene3D" id="3.30.900.10">
    <property type="entry name" value="HORMA domain"/>
    <property type="match status" value="1"/>
</dbReference>
<reference evidence="2" key="1">
    <citation type="submission" date="2013-12" db="EMBL/GenBank/DDBJ databases">
        <authorList>
            <person name="Aslett M."/>
        </authorList>
    </citation>
    <scope>NUCLEOTIDE SEQUENCE [LARGE SCALE GENOMIC DNA]</scope>
    <source>
        <strain evidence="2">Lindley</strain>
    </source>
</reference>
<dbReference type="AlphaFoldDB" id="A0A183CFP9"/>
<reference evidence="2" key="2">
    <citation type="submission" date="2014-05" db="EMBL/GenBank/DDBJ databases">
        <title>The genome and life-stage specific transcriptomes of Globodera pallida elucidate key aspects of plant parasitism by a cyst nematode.</title>
        <authorList>
            <person name="Cotton J.A."/>
            <person name="Lilley C.J."/>
            <person name="Jones L.M."/>
            <person name="Kikuchi T."/>
            <person name="Reid A.J."/>
            <person name="Thorpe P."/>
            <person name="Tsai I.J."/>
            <person name="Beasley H."/>
            <person name="Blok V."/>
            <person name="Cock P.J.A."/>
            <person name="Van den Akker S.E."/>
            <person name="Holroyd N."/>
            <person name="Hunt M."/>
            <person name="Mantelin S."/>
            <person name="Naghra H."/>
            <person name="Pain A."/>
            <person name="Palomares-Rius J.E."/>
            <person name="Zarowiecki M."/>
            <person name="Berriman M."/>
            <person name="Jones J.T."/>
            <person name="Urwin P.E."/>
        </authorList>
    </citation>
    <scope>NUCLEOTIDE SEQUENCE [LARGE SCALE GENOMIC DNA]</scope>
    <source>
        <strain evidence="2">Lindley</strain>
    </source>
</reference>
<dbReference type="WBParaSite" id="GPLIN_001170400">
    <property type="protein sequence ID" value="GPLIN_001170400"/>
    <property type="gene ID" value="GPLIN_001170400"/>
</dbReference>
<proteinExistence type="predicted"/>
<evidence type="ECO:0000256" key="1">
    <source>
        <dbReference type="SAM" id="MobiDB-lite"/>
    </source>
</evidence>
<reference evidence="3" key="3">
    <citation type="submission" date="2016-06" db="UniProtKB">
        <authorList>
            <consortium name="WormBaseParasite"/>
        </authorList>
    </citation>
    <scope>IDENTIFICATION</scope>
</reference>
<evidence type="ECO:0000313" key="3">
    <source>
        <dbReference type="WBParaSite" id="GPLIN_001170400"/>
    </source>
</evidence>
<protein>
    <submittedName>
        <fullName evidence="3">HORMA domain-containing protein</fullName>
    </submittedName>
</protein>
<name>A0A183CFP9_GLOPA</name>
<evidence type="ECO:0000313" key="2">
    <source>
        <dbReference type="Proteomes" id="UP000050741"/>
    </source>
</evidence>
<keyword evidence="2" id="KW-1185">Reference proteome</keyword>
<organism evidence="2 3">
    <name type="scientific">Globodera pallida</name>
    <name type="common">Potato cyst nematode worm</name>
    <name type="synonym">Heterodera pallida</name>
    <dbReference type="NCBI Taxonomy" id="36090"/>
    <lineage>
        <taxon>Eukaryota</taxon>
        <taxon>Metazoa</taxon>
        <taxon>Ecdysozoa</taxon>
        <taxon>Nematoda</taxon>
        <taxon>Chromadorea</taxon>
        <taxon>Rhabditida</taxon>
        <taxon>Tylenchina</taxon>
        <taxon>Tylenchomorpha</taxon>
        <taxon>Tylenchoidea</taxon>
        <taxon>Heteroderidae</taxon>
        <taxon>Heteroderinae</taxon>
        <taxon>Globodera</taxon>
    </lineage>
</organism>
<feature type="region of interest" description="Disordered" evidence="1">
    <location>
        <begin position="298"/>
        <end position="329"/>
    </location>
</feature>
<accession>A0A183CFP9</accession>
<sequence>MTEFKEYSSFMRFFSSRMVQAVVQARMGKMLPHPCTPNPDPADYFNLVIDEIGEISAYLKSTIGKNYPPTSAIMTLEFILYTDDGDTLPLEAWFCLFFVFEGEPDLAQLGDEYKFKKLGQFPTPFGALFIELNYRTKMEIQPQPFVDEATMIQKVVNAVGNTPLMVAVPQEGSETVPISPISTGNINLFSTRFAVHILKRWPWNVSSCFKASILNFPQHLSAHNKVRMRNNSFPFASLLLESQSSTSQTLPKIRFRTLPKTASNIQKKECILYSRNFIRPMTGKVLFGCGEIEQIGKDDETEKRLEDGESEAQSRGGEEEEEEEQSSDSSFVKVIAFADGISSDELGTDLCEFVKEVKLAPDDLCSFSSEPVVNLSRQLEDFRAKKFTFNKFVADVSQMEGEHSMVQEDER</sequence>
<feature type="compositionally biased region" description="Basic and acidic residues" evidence="1">
    <location>
        <begin position="298"/>
        <end position="307"/>
    </location>
</feature>
<dbReference type="Proteomes" id="UP000050741">
    <property type="component" value="Unassembled WGS sequence"/>
</dbReference>